<name>A0AAW8ZYU1_9XANT</name>
<dbReference type="Proteomes" id="UP001187425">
    <property type="component" value="Unassembled WGS sequence"/>
</dbReference>
<dbReference type="EMBL" id="JAWMQI010000178">
    <property type="protein sequence ID" value="MDV7251316.1"/>
    <property type="molecule type" value="Genomic_DNA"/>
</dbReference>
<sequence>MTGLIAFSLLAVACFVCSIGTARLFGWMLDRRDAAILRQLREEDLIALANHDVRIARIKRSVRASAEREVDHA</sequence>
<gene>
    <name evidence="1" type="ORF">R4K57_23680</name>
</gene>
<dbReference type="RefSeq" id="WP_317686791.1">
    <property type="nucleotide sequence ID" value="NZ_JAWMQI010000178.1"/>
</dbReference>
<comment type="caution">
    <text evidence="1">The sequence shown here is derived from an EMBL/GenBank/DDBJ whole genome shotgun (WGS) entry which is preliminary data.</text>
</comment>
<proteinExistence type="predicted"/>
<evidence type="ECO:0008006" key="3">
    <source>
        <dbReference type="Google" id="ProtNLM"/>
    </source>
</evidence>
<protein>
    <recommendedName>
        <fullName evidence="3">DUF1127 domain-containing protein</fullName>
    </recommendedName>
</protein>
<dbReference type="AlphaFoldDB" id="A0AAW8ZYU1"/>
<evidence type="ECO:0000313" key="2">
    <source>
        <dbReference type="Proteomes" id="UP001187425"/>
    </source>
</evidence>
<organism evidence="1 2">
    <name type="scientific">Xanthomonas hortorum pv. vitians</name>
    <dbReference type="NCBI Taxonomy" id="83224"/>
    <lineage>
        <taxon>Bacteria</taxon>
        <taxon>Pseudomonadati</taxon>
        <taxon>Pseudomonadota</taxon>
        <taxon>Gammaproteobacteria</taxon>
        <taxon>Lysobacterales</taxon>
        <taxon>Lysobacteraceae</taxon>
        <taxon>Xanthomonas</taxon>
    </lineage>
</organism>
<accession>A0AAW8ZYU1</accession>
<reference evidence="1 2" key="1">
    <citation type="submission" date="2023-10" db="EMBL/GenBank/DDBJ databases">
        <title>A new tool for lettuce pathogen research.</title>
        <authorList>
            <person name="Horton K.N."/>
            <person name="Cseke L.J."/>
            <person name="Badiwe M."/>
            <person name="Tesfaye D."/>
            <person name="Klein A."/>
            <person name="Su J."/>
            <person name="Potnis N."/>
            <person name="Gassmann W."/>
        </authorList>
    </citation>
    <scope>NUCLEOTIDE SEQUENCE [LARGE SCALE GENOMIC DNA]</scope>
    <source>
        <strain evidence="1 2">JSKH1901</strain>
    </source>
</reference>
<evidence type="ECO:0000313" key="1">
    <source>
        <dbReference type="EMBL" id="MDV7251316.1"/>
    </source>
</evidence>